<accession>A0A0C9ULB0</accession>
<gene>
    <name evidence="1" type="ORF">M422DRAFT_51423</name>
</gene>
<dbReference type="Proteomes" id="UP000054279">
    <property type="component" value="Unassembled WGS sequence"/>
</dbReference>
<dbReference type="OrthoDB" id="2437251at2759"/>
<proteinExistence type="predicted"/>
<dbReference type="EMBL" id="KN837186">
    <property type="protein sequence ID" value="KIJ35674.1"/>
    <property type="molecule type" value="Genomic_DNA"/>
</dbReference>
<dbReference type="HOGENOM" id="CLU_1469097_0_0_1"/>
<reference evidence="1 2" key="1">
    <citation type="submission" date="2014-06" db="EMBL/GenBank/DDBJ databases">
        <title>Evolutionary Origins and Diversification of the Mycorrhizal Mutualists.</title>
        <authorList>
            <consortium name="DOE Joint Genome Institute"/>
            <consortium name="Mycorrhizal Genomics Consortium"/>
            <person name="Kohler A."/>
            <person name="Kuo A."/>
            <person name="Nagy L.G."/>
            <person name="Floudas D."/>
            <person name="Copeland A."/>
            <person name="Barry K.W."/>
            <person name="Cichocki N."/>
            <person name="Veneault-Fourrey C."/>
            <person name="LaButti K."/>
            <person name="Lindquist E.A."/>
            <person name="Lipzen A."/>
            <person name="Lundell T."/>
            <person name="Morin E."/>
            <person name="Murat C."/>
            <person name="Riley R."/>
            <person name="Ohm R."/>
            <person name="Sun H."/>
            <person name="Tunlid A."/>
            <person name="Henrissat B."/>
            <person name="Grigoriev I.V."/>
            <person name="Hibbett D.S."/>
            <person name="Martin F."/>
        </authorList>
    </citation>
    <scope>NUCLEOTIDE SEQUENCE [LARGE SCALE GENOMIC DNA]</scope>
    <source>
        <strain evidence="1 2">SS14</strain>
    </source>
</reference>
<protein>
    <submittedName>
        <fullName evidence="1">Uncharacterized protein</fullName>
    </submittedName>
</protein>
<organism evidence="1 2">
    <name type="scientific">Sphaerobolus stellatus (strain SS14)</name>
    <dbReference type="NCBI Taxonomy" id="990650"/>
    <lineage>
        <taxon>Eukaryota</taxon>
        <taxon>Fungi</taxon>
        <taxon>Dikarya</taxon>
        <taxon>Basidiomycota</taxon>
        <taxon>Agaricomycotina</taxon>
        <taxon>Agaricomycetes</taxon>
        <taxon>Phallomycetidae</taxon>
        <taxon>Geastrales</taxon>
        <taxon>Sphaerobolaceae</taxon>
        <taxon>Sphaerobolus</taxon>
    </lineage>
</organism>
<name>A0A0C9ULB0_SPHS4</name>
<dbReference type="AlphaFoldDB" id="A0A0C9ULB0"/>
<keyword evidence="2" id="KW-1185">Reference proteome</keyword>
<sequence length="184" mass="20643">MTRRGGHVWEAAMDSAWDTNGSGYKLFGLVGEAYGSGSPLGFMMMLCDGGVGGSLEHHLNQSIYYFETEYHLKYVCDLSDENHSELSFWHGVTAVEEQLCIIKRRPAFYNAKLAHAEHDWIDLEFIPIGQIKDKNINIAPPSLKMIPTVTPRVNGEVETINASMRPQLCVYESFAALFHTSRSL</sequence>
<evidence type="ECO:0000313" key="2">
    <source>
        <dbReference type="Proteomes" id="UP000054279"/>
    </source>
</evidence>
<evidence type="ECO:0000313" key="1">
    <source>
        <dbReference type="EMBL" id="KIJ35674.1"/>
    </source>
</evidence>